<feature type="compositionally biased region" description="Polar residues" evidence="1">
    <location>
        <begin position="37"/>
        <end position="54"/>
    </location>
</feature>
<evidence type="ECO:0000313" key="2">
    <source>
        <dbReference type="EMBL" id="KAG0512966.1"/>
    </source>
</evidence>
<proteinExistence type="predicted"/>
<reference evidence="2" key="2">
    <citation type="submission" date="2020-10" db="EMBL/GenBank/DDBJ databases">
        <authorList>
            <person name="Cooper E.A."/>
            <person name="Brenton Z.W."/>
            <person name="Flinn B.S."/>
            <person name="Jenkins J."/>
            <person name="Shu S."/>
            <person name="Flowers D."/>
            <person name="Luo F."/>
            <person name="Wang Y."/>
            <person name="Xia P."/>
            <person name="Barry K."/>
            <person name="Daum C."/>
            <person name="Lipzen A."/>
            <person name="Yoshinaga Y."/>
            <person name="Schmutz J."/>
            <person name="Saski C."/>
            <person name="Vermerris W."/>
            <person name="Kresovich S."/>
        </authorList>
    </citation>
    <scope>NUCLEOTIDE SEQUENCE</scope>
</reference>
<dbReference type="Proteomes" id="UP000807115">
    <property type="component" value="Chromosome 10"/>
</dbReference>
<dbReference type="EMBL" id="CM027689">
    <property type="protein sequence ID" value="KAG0512966.1"/>
    <property type="molecule type" value="Genomic_DNA"/>
</dbReference>
<accession>A0A921U035</accession>
<dbReference type="AlphaFoldDB" id="A0A921U035"/>
<protein>
    <submittedName>
        <fullName evidence="2">Uncharacterized protein</fullName>
    </submittedName>
</protein>
<evidence type="ECO:0000313" key="3">
    <source>
        <dbReference type="Proteomes" id="UP000807115"/>
    </source>
</evidence>
<feature type="region of interest" description="Disordered" evidence="1">
    <location>
        <begin position="37"/>
        <end position="59"/>
    </location>
</feature>
<dbReference type="Gramene" id="EER87916">
    <property type="protein sequence ID" value="EER87916"/>
    <property type="gene ID" value="SORBI_3010G051600"/>
</dbReference>
<evidence type="ECO:0000256" key="1">
    <source>
        <dbReference type="SAM" id="MobiDB-lite"/>
    </source>
</evidence>
<reference evidence="2" key="1">
    <citation type="journal article" date="2019" name="BMC Genomics">
        <title>A new reference genome for Sorghum bicolor reveals high levels of sequence similarity between sweet and grain genotypes: implications for the genetics of sugar metabolism.</title>
        <authorList>
            <person name="Cooper E.A."/>
            <person name="Brenton Z.W."/>
            <person name="Flinn B.S."/>
            <person name="Jenkins J."/>
            <person name="Shu S."/>
            <person name="Flowers D."/>
            <person name="Luo F."/>
            <person name="Wang Y."/>
            <person name="Xia P."/>
            <person name="Barry K."/>
            <person name="Daum C."/>
            <person name="Lipzen A."/>
            <person name="Yoshinaga Y."/>
            <person name="Schmutz J."/>
            <person name="Saski C."/>
            <person name="Vermerris W."/>
            <person name="Kresovich S."/>
        </authorList>
    </citation>
    <scope>NUCLEOTIDE SEQUENCE</scope>
</reference>
<sequence>MQQGKREQGLRALLCMGMLASPMVWNMMRSPARQVMLSQTTTRSTTQHESSYSRTQEKRPSVMRQCATWWTWVGMNLG</sequence>
<gene>
    <name evidence="2" type="ORF">BDA96_10G060500</name>
</gene>
<organism evidence="2 3">
    <name type="scientific">Sorghum bicolor</name>
    <name type="common">Sorghum</name>
    <name type="synonym">Sorghum vulgare</name>
    <dbReference type="NCBI Taxonomy" id="4558"/>
    <lineage>
        <taxon>Eukaryota</taxon>
        <taxon>Viridiplantae</taxon>
        <taxon>Streptophyta</taxon>
        <taxon>Embryophyta</taxon>
        <taxon>Tracheophyta</taxon>
        <taxon>Spermatophyta</taxon>
        <taxon>Magnoliopsida</taxon>
        <taxon>Liliopsida</taxon>
        <taxon>Poales</taxon>
        <taxon>Poaceae</taxon>
        <taxon>PACMAD clade</taxon>
        <taxon>Panicoideae</taxon>
        <taxon>Andropogonodae</taxon>
        <taxon>Andropogoneae</taxon>
        <taxon>Sorghinae</taxon>
        <taxon>Sorghum</taxon>
    </lineage>
</organism>
<comment type="caution">
    <text evidence="2">The sequence shown here is derived from an EMBL/GenBank/DDBJ whole genome shotgun (WGS) entry which is preliminary data.</text>
</comment>
<name>A0A921U035_SORBI</name>